<keyword evidence="3" id="KW-1133">Transmembrane helix</keyword>
<dbReference type="Proteomes" id="UP001224775">
    <property type="component" value="Unassembled WGS sequence"/>
</dbReference>
<evidence type="ECO:0000313" key="8">
    <source>
        <dbReference type="Proteomes" id="UP001224775"/>
    </source>
</evidence>
<keyword evidence="4" id="KW-0472">Membrane</keyword>
<comment type="subcellular location">
    <subcellularLocation>
        <location evidence="1 5">Membrane</location>
        <topology evidence="1 5">Multi-pass membrane protein</topology>
    </subcellularLocation>
</comment>
<evidence type="ECO:0000256" key="1">
    <source>
        <dbReference type="ARBA" id="ARBA00004141"/>
    </source>
</evidence>
<dbReference type="InterPro" id="IPR028055">
    <property type="entry name" value="YidC/Oxa/ALB_C"/>
</dbReference>
<dbReference type="PANTHER" id="PTHR12428:SF14">
    <property type="entry name" value="ALBINO3-LIKE PROTEIN 1, CHLOROPLASTIC"/>
    <property type="match status" value="1"/>
</dbReference>
<organism evidence="7 8">
    <name type="scientific">Skeletonema marinoi</name>
    <dbReference type="NCBI Taxonomy" id="267567"/>
    <lineage>
        <taxon>Eukaryota</taxon>
        <taxon>Sar</taxon>
        <taxon>Stramenopiles</taxon>
        <taxon>Ochrophyta</taxon>
        <taxon>Bacillariophyta</taxon>
        <taxon>Coscinodiscophyceae</taxon>
        <taxon>Thalassiosirophycidae</taxon>
        <taxon>Thalassiosirales</taxon>
        <taxon>Skeletonemataceae</taxon>
        <taxon>Skeletonema</taxon>
        <taxon>Skeletonema marinoi-dohrnii complex</taxon>
    </lineage>
</organism>
<keyword evidence="8" id="KW-1185">Reference proteome</keyword>
<feature type="domain" description="Membrane insertase YidC/Oxa/ALB C-terminal" evidence="6">
    <location>
        <begin position="178"/>
        <end position="395"/>
    </location>
</feature>
<gene>
    <name evidence="7" type="ORF">QTG54_014631</name>
</gene>
<comment type="similarity">
    <text evidence="5">Belongs to the OXA1/ALB3/YidC family.</text>
</comment>
<dbReference type="PANTHER" id="PTHR12428">
    <property type="entry name" value="OXA1"/>
    <property type="match status" value="1"/>
</dbReference>
<dbReference type="Pfam" id="PF02096">
    <property type="entry name" value="60KD_IMP"/>
    <property type="match status" value="1"/>
</dbReference>
<reference evidence="7" key="1">
    <citation type="submission" date="2023-06" db="EMBL/GenBank/DDBJ databases">
        <title>Survivors Of The Sea: Transcriptome response of Skeletonema marinoi to long-term dormancy.</title>
        <authorList>
            <person name="Pinder M.I.M."/>
            <person name="Kourtchenko O."/>
            <person name="Robertson E.K."/>
            <person name="Larsson T."/>
            <person name="Maumus F."/>
            <person name="Osuna-Cruz C.M."/>
            <person name="Vancaester E."/>
            <person name="Stenow R."/>
            <person name="Vandepoele K."/>
            <person name="Ploug H."/>
            <person name="Bruchert V."/>
            <person name="Godhe A."/>
            <person name="Topel M."/>
        </authorList>
    </citation>
    <scope>NUCLEOTIDE SEQUENCE</scope>
    <source>
        <strain evidence="7">R05AC</strain>
    </source>
</reference>
<dbReference type="EMBL" id="JATAAI010000037">
    <property type="protein sequence ID" value="KAK1734758.1"/>
    <property type="molecule type" value="Genomic_DNA"/>
</dbReference>
<dbReference type="NCBIfam" id="TIGR03592">
    <property type="entry name" value="yidC_oxa1_cterm"/>
    <property type="match status" value="1"/>
</dbReference>
<dbReference type="GO" id="GO:0032977">
    <property type="term" value="F:membrane insertase activity"/>
    <property type="evidence" value="ECO:0007669"/>
    <property type="project" value="InterPro"/>
</dbReference>
<evidence type="ECO:0000259" key="6">
    <source>
        <dbReference type="Pfam" id="PF02096"/>
    </source>
</evidence>
<evidence type="ECO:0000313" key="7">
    <source>
        <dbReference type="EMBL" id="KAK1734758.1"/>
    </source>
</evidence>
<comment type="caution">
    <text evidence="7">The sequence shown here is derived from an EMBL/GenBank/DDBJ whole genome shotgun (WGS) entry which is preliminary data.</text>
</comment>
<evidence type="ECO:0000256" key="4">
    <source>
        <dbReference type="ARBA" id="ARBA00023136"/>
    </source>
</evidence>
<evidence type="ECO:0000256" key="5">
    <source>
        <dbReference type="RuleBase" id="RU003945"/>
    </source>
</evidence>
<sequence>KICFCSRLDSHHRERVDVELSFHCCCYRNSALLSDQSIHTSIALVLSIITMKYLSYLSWAAAVASLPLRSSAFAPSSCQQQTKRTSSSSMNVMMPEIHDLQHASNIVMDNHDYHAIIAQTSNWLADAAAAAEDAPVDALATDNGLWEKYISIYKGGLAFVHDNIVDEPLRKMGITQTWGPSIFLFTAGVRSLLIPFSIQQNKSSEYMKALKPYTKKIKDKYKDENMRNRATAKLYEDAEQNPLAGCITSFAQIPIFLGLYRSVTRLAADGRLDEPFLWIPTLQGPVSAENNFRGMEWLTEGWVNNAPAAGWDAVLPFLVMPVVLVLMQSFTMAVLQPPEDESQSEEEKEQLKTTQTVLKFLPLMIGFFSLQVPAGLTIYWFTSNLFTVSQSLAIRAYYKANPPEIELPDYWSALDKDTTDMTSDEKREAALMGLSTGPSFDQLMDEAKFHYVVKREPLRASSEAWTRVNGSGEIPEELKAWVGAGPKQVEEVETKSDAASVTA</sequence>
<feature type="non-terminal residue" evidence="7">
    <location>
        <position position="1"/>
    </location>
</feature>
<keyword evidence="2 5" id="KW-0812">Transmembrane</keyword>
<dbReference type="CDD" id="cd20070">
    <property type="entry name" value="5TM_YidC_Alb3"/>
    <property type="match status" value="1"/>
</dbReference>
<name>A0AAD9D6L8_9STRA</name>
<dbReference type="AlphaFoldDB" id="A0AAD9D6L8"/>
<dbReference type="InterPro" id="IPR001708">
    <property type="entry name" value="YidC/ALB3/OXA1/COX18"/>
</dbReference>
<dbReference type="GO" id="GO:0051205">
    <property type="term" value="P:protein insertion into membrane"/>
    <property type="evidence" value="ECO:0007669"/>
    <property type="project" value="TreeGrafter"/>
</dbReference>
<dbReference type="InterPro" id="IPR047196">
    <property type="entry name" value="YidC_ALB_C"/>
</dbReference>
<dbReference type="GO" id="GO:0016020">
    <property type="term" value="C:membrane"/>
    <property type="evidence" value="ECO:0007669"/>
    <property type="project" value="UniProtKB-SubCell"/>
</dbReference>
<protein>
    <submittedName>
        <fullName evidence="7">YidC/OXA1 family membrane protein insertase</fullName>
    </submittedName>
</protein>
<evidence type="ECO:0000256" key="3">
    <source>
        <dbReference type="ARBA" id="ARBA00022989"/>
    </source>
</evidence>
<proteinExistence type="inferred from homology"/>
<evidence type="ECO:0000256" key="2">
    <source>
        <dbReference type="ARBA" id="ARBA00022692"/>
    </source>
</evidence>
<accession>A0AAD9D6L8</accession>